<evidence type="ECO:0000313" key="2">
    <source>
        <dbReference type="Proteomes" id="UP000634308"/>
    </source>
</evidence>
<dbReference type="Proteomes" id="UP000634308">
    <property type="component" value="Unassembled WGS sequence"/>
</dbReference>
<evidence type="ECO:0000313" key="1">
    <source>
        <dbReference type="EMBL" id="GGR61019.1"/>
    </source>
</evidence>
<name>A0ABQ2RWC2_9DEIO</name>
<sequence length="165" mass="17250">MLAQAARHDHVAVTAAGVLRGEGGVLMFTAGDARWPVTPAAGLTVPEGGPVLQVLLWPRTDETGLVTTWTLGRAKAEGKVARPGALRACGTLTGRRGHTFTLRITPSSAGHDPFEVTLRASGRLVAALPEVGGRLVVHGRAVDGALCALKFYPERAWLTMGDQPG</sequence>
<accession>A0ABQ2RWC2</accession>
<proteinExistence type="predicted"/>
<protein>
    <submittedName>
        <fullName evidence="1">Uncharacterized protein</fullName>
    </submittedName>
</protein>
<comment type="caution">
    <text evidence="1">The sequence shown here is derived from an EMBL/GenBank/DDBJ whole genome shotgun (WGS) entry which is preliminary data.</text>
</comment>
<dbReference type="EMBL" id="BMQM01000015">
    <property type="protein sequence ID" value="GGR61019.1"/>
    <property type="molecule type" value="Genomic_DNA"/>
</dbReference>
<reference evidence="2" key="1">
    <citation type="journal article" date="2019" name="Int. J. Syst. Evol. Microbiol.">
        <title>The Global Catalogue of Microorganisms (GCM) 10K type strain sequencing project: providing services to taxonomists for standard genome sequencing and annotation.</title>
        <authorList>
            <consortium name="The Broad Institute Genomics Platform"/>
            <consortium name="The Broad Institute Genome Sequencing Center for Infectious Disease"/>
            <person name="Wu L."/>
            <person name="Ma J."/>
        </authorList>
    </citation>
    <scope>NUCLEOTIDE SEQUENCE [LARGE SCALE GENOMIC DNA]</scope>
    <source>
        <strain evidence="2">JCM 31404</strain>
    </source>
</reference>
<gene>
    <name evidence="1" type="ORF">GCM10008959_23630</name>
</gene>
<organism evidence="1 2">
    <name type="scientific">Deinococcus seoulensis</name>
    <dbReference type="NCBI Taxonomy" id="1837379"/>
    <lineage>
        <taxon>Bacteria</taxon>
        <taxon>Thermotogati</taxon>
        <taxon>Deinococcota</taxon>
        <taxon>Deinococci</taxon>
        <taxon>Deinococcales</taxon>
        <taxon>Deinococcaceae</taxon>
        <taxon>Deinococcus</taxon>
    </lineage>
</organism>
<keyword evidence="2" id="KW-1185">Reference proteome</keyword>